<evidence type="ECO:0000256" key="4">
    <source>
        <dbReference type="ARBA" id="ARBA00022777"/>
    </source>
</evidence>
<gene>
    <name evidence="7" type="primary">arcC2</name>
    <name evidence="7" type="ORF">GJW-30_1_01532</name>
</gene>
<dbReference type="Proteomes" id="UP000236884">
    <property type="component" value="Chromosome"/>
</dbReference>
<comment type="similarity">
    <text evidence="2 5">Belongs to the carbamate kinase family.</text>
</comment>
<dbReference type="GO" id="GO:0019546">
    <property type="term" value="P:L-arginine deiminase pathway"/>
    <property type="evidence" value="ECO:0007669"/>
    <property type="project" value="TreeGrafter"/>
</dbReference>
<evidence type="ECO:0000313" key="7">
    <source>
        <dbReference type="EMBL" id="BAT59004.1"/>
    </source>
</evidence>
<keyword evidence="4 5" id="KW-0418">Kinase</keyword>
<dbReference type="AlphaFoldDB" id="A0A0S3PT05"/>
<dbReference type="InterPro" id="IPR036393">
    <property type="entry name" value="AceGlu_kinase-like_sf"/>
</dbReference>
<sequence length="319" mass="34324">MQRISIPKRLLVAVGGNATHPEDISGTTEEQKIIAQRTAMSLLPLAQLKNELVVTHGNGPVVGKILMRQVLTRDRIPPMSLDICVAHSQGGIAYLLMQAMENALREADNARHVACLLTQVEVDPDDPGFKNPTKPIGPFFTEEQAKQVGAELGWEMREDSGRGWRHVVASPKPKHIVDISLIDVLVRRGTVVIAGGGGGIPVVRGPKGIRTGVAAVIDKDLTSAHMANVLGIDTMMLLTAIPKVMVDFGKPSQRPLDRVSLDELKKLHAEGQFPPGSMGPKVEAVIRFLEGGGRHAVIAHLEQAMPALKGETGTHVMRA</sequence>
<evidence type="ECO:0000256" key="5">
    <source>
        <dbReference type="PIRNR" id="PIRNR000723"/>
    </source>
</evidence>
<dbReference type="PRINTS" id="PR01469">
    <property type="entry name" value="CARBMTKINASE"/>
</dbReference>
<proteinExistence type="inferred from homology"/>
<dbReference type="PANTHER" id="PTHR30409:SF1">
    <property type="entry name" value="CARBAMATE KINASE-RELATED"/>
    <property type="match status" value="1"/>
</dbReference>
<dbReference type="SUPFAM" id="SSF53633">
    <property type="entry name" value="Carbamate kinase-like"/>
    <property type="match status" value="1"/>
</dbReference>
<dbReference type="OrthoDB" id="9766717at2"/>
<evidence type="ECO:0000256" key="2">
    <source>
        <dbReference type="ARBA" id="ARBA00011066"/>
    </source>
</evidence>
<comment type="pathway">
    <text evidence="1">Amino-acid degradation; L-arginine degradation via ADI pathway.</text>
</comment>
<dbReference type="InterPro" id="IPR003964">
    <property type="entry name" value="Carb_kinase"/>
</dbReference>
<dbReference type="CDD" id="cd04235">
    <property type="entry name" value="AAK_CK"/>
    <property type="match status" value="1"/>
</dbReference>
<dbReference type="NCBIfam" id="NF009007">
    <property type="entry name" value="PRK12352.1"/>
    <property type="match status" value="1"/>
</dbReference>
<accession>A0A0S3PT05</accession>
<dbReference type="KEGG" id="vgo:GJW-30_1_01532"/>
<dbReference type="EMBL" id="AP014946">
    <property type="protein sequence ID" value="BAT59004.1"/>
    <property type="molecule type" value="Genomic_DNA"/>
</dbReference>
<dbReference type="GO" id="GO:0005829">
    <property type="term" value="C:cytosol"/>
    <property type="evidence" value="ECO:0007669"/>
    <property type="project" value="TreeGrafter"/>
</dbReference>
<evidence type="ECO:0000313" key="8">
    <source>
        <dbReference type="Proteomes" id="UP000236884"/>
    </source>
</evidence>
<evidence type="ECO:0000256" key="1">
    <source>
        <dbReference type="ARBA" id="ARBA00004850"/>
    </source>
</evidence>
<dbReference type="FunFam" id="3.40.1160.10:FF:000007">
    <property type="entry name" value="Carbamate kinase"/>
    <property type="match status" value="1"/>
</dbReference>
<keyword evidence="8" id="KW-1185">Reference proteome</keyword>
<dbReference type="GO" id="GO:0008804">
    <property type="term" value="F:carbamate kinase activity"/>
    <property type="evidence" value="ECO:0007669"/>
    <property type="project" value="InterPro"/>
</dbReference>
<dbReference type="PANTHER" id="PTHR30409">
    <property type="entry name" value="CARBAMATE KINASE"/>
    <property type="match status" value="1"/>
</dbReference>
<dbReference type="InterPro" id="IPR001048">
    <property type="entry name" value="Asp/Glu/Uridylate_kinase"/>
</dbReference>
<evidence type="ECO:0000259" key="6">
    <source>
        <dbReference type="Pfam" id="PF00696"/>
    </source>
</evidence>
<keyword evidence="3 5" id="KW-0808">Transferase</keyword>
<reference evidence="7 8" key="1">
    <citation type="submission" date="2015-08" db="EMBL/GenBank/DDBJ databases">
        <title>Investigation of the bacterial diversity of lava forest soil.</title>
        <authorList>
            <person name="Lee J.S."/>
        </authorList>
    </citation>
    <scope>NUCLEOTIDE SEQUENCE [LARGE SCALE GENOMIC DNA]</scope>
    <source>
        <strain evidence="7 8">GJW-30</strain>
    </source>
</reference>
<dbReference type="PIRSF" id="PIRSF000723">
    <property type="entry name" value="Carbamate_kin"/>
    <property type="match status" value="1"/>
</dbReference>
<feature type="domain" description="Aspartate/glutamate/uridylate kinase" evidence="6">
    <location>
        <begin position="8"/>
        <end position="299"/>
    </location>
</feature>
<name>A0A0S3PT05_9BRAD</name>
<dbReference type="RefSeq" id="WP_096353783.1">
    <property type="nucleotide sequence ID" value="NZ_AP014946.1"/>
</dbReference>
<evidence type="ECO:0000256" key="3">
    <source>
        <dbReference type="ARBA" id="ARBA00022679"/>
    </source>
</evidence>
<organism evidence="7 8">
    <name type="scientific">Variibacter gotjawalensis</name>
    <dbReference type="NCBI Taxonomy" id="1333996"/>
    <lineage>
        <taxon>Bacteria</taxon>
        <taxon>Pseudomonadati</taxon>
        <taxon>Pseudomonadota</taxon>
        <taxon>Alphaproteobacteria</taxon>
        <taxon>Hyphomicrobiales</taxon>
        <taxon>Nitrobacteraceae</taxon>
        <taxon>Variibacter</taxon>
    </lineage>
</organism>
<protein>
    <recommendedName>
        <fullName evidence="5">Carbamate kinase</fullName>
    </recommendedName>
</protein>
<dbReference type="Gene3D" id="3.40.1160.10">
    <property type="entry name" value="Acetylglutamate kinase-like"/>
    <property type="match status" value="1"/>
</dbReference>
<dbReference type="Pfam" id="PF00696">
    <property type="entry name" value="AA_kinase"/>
    <property type="match status" value="1"/>
</dbReference>